<dbReference type="RefSeq" id="WP_047887287.1">
    <property type="nucleotide sequence ID" value="NZ_CP071325.1"/>
</dbReference>
<gene>
    <name evidence="6" type="ORF">ABT57_21370</name>
</gene>
<evidence type="ECO:0000259" key="5">
    <source>
        <dbReference type="SMART" id="SM01144"/>
    </source>
</evidence>
<organism evidence="6 7">
    <name type="scientific">Photobacterium ganghwense</name>
    <dbReference type="NCBI Taxonomy" id="320778"/>
    <lineage>
        <taxon>Bacteria</taxon>
        <taxon>Pseudomonadati</taxon>
        <taxon>Pseudomonadota</taxon>
        <taxon>Gammaproteobacteria</taxon>
        <taxon>Vibrionales</taxon>
        <taxon>Vibrionaceae</taxon>
        <taxon>Photobacterium</taxon>
    </lineage>
</organism>
<dbReference type="PANTHER" id="PTHR21392:SF1">
    <property type="entry name" value="TRNA-URIDINE AMINOCARBOXYPROPYLTRANSFERASE"/>
    <property type="match status" value="1"/>
</dbReference>
<dbReference type="InterPro" id="IPR005636">
    <property type="entry name" value="DTW"/>
</dbReference>
<protein>
    <recommendedName>
        <fullName evidence="1">tRNA-uridine aminocarboxypropyltransferase</fullName>
        <ecNumber evidence="1">2.5.1.25</ecNumber>
    </recommendedName>
</protein>
<dbReference type="GO" id="GO:0016432">
    <property type="term" value="F:tRNA-uridine aminocarboxypropyltransferase activity"/>
    <property type="evidence" value="ECO:0007669"/>
    <property type="project" value="UniProtKB-EC"/>
</dbReference>
<dbReference type="GO" id="GO:0008033">
    <property type="term" value="P:tRNA processing"/>
    <property type="evidence" value="ECO:0007669"/>
    <property type="project" value="UniProtKB-KW"/>
</dbReference>
<comment type="caution">
    <text evidence="6">The sequence shown here is derived from an EMBL/GenBank/DDBJ whole genome shotgun (WGS) entry which is preliminary data.</text>
</comment>
<dbReference type="AlphaFoldDB" id="A0A0J1JU05"/>
<keyword evidence="4" id="KW-0819">tRNA processing</keyword>
<accession>A0A0J1JU05</accession>
<dbReference type="Proteomes" id="UP000035909">
    <property type="component" value="Unassembled WGS sequence"/>
</dbReference>
<dbReference type="PATRIC" id="fig|320778.3.peg.4590"/>
<keyword evidence="2" id="KW-0808">Transferase</keyword>
<keyword evidence="3" id="KW-0949">S-adenosyl-L-methionine</keyword>
<dbReference type="EC" id="2.5.1.25" evidence="1"/>
<dbReference type="OrthoDB" id="370626at2"/>
<keyword evidence="7" id="KW-1185">Reference proteome</keyword>
<name>A0A0J1JU05_9GAMM</name>
<dbReference type="PANTHER" id="PTHR21392">
    <property type="entry name" value="TRNA-URIDINE AMINOCARBOXYPROPYLTRANSFERASE 2"/>
    <property type="match status" value="1"/>
</dbReference>
<dbReference type="STRING" id="320778.ABT57_21370"/>
<dbReference type="InterPro" id="IPR039262">
    <property type="entry name" value="DTWD2/TAPT"/>
</dbReference>
<evidence type="ECO:0000256" key="3">
    <source>
        <dbReference type="ARBA" id="ARBA00022691"/>
    </source>
</evidence>
<proteinExistence type="predicted"/>
<feature type="domain" description="DTW" evidence="5">
    <location>
        <begin position="3"/>
        <end position="191"/>
    </location>
</feature>
<reference evidence="6 7" key="1">
    <citation type="submission" date="2015-05" db="EMBL/GenBank/DDBJ databases">
        <title>Photobacterium galathea sp. nov.</title>
        <authorList>
            <person name="Machado H."/>
            <person name="Gram L."/>
        </authorList>
    </citation>
    <scope>NUCLEOTIDE SEQUENCE [LARGE SCALE GENOMIC DNA]</scope>
    <source>
        <strain evidence="6 7">DSM 22954</strain>
    </source>
</reference>
<evidence type="ECO:0000313" key="7">
    <source>
        <dbReference type="Proteomes" id="UP000035909"/>
    </source>
</evidence>
<evidence type="ECO:0000256" key="1">
    <source>
        <dbReference type="ARBA" id="ARBA00012386"/>
    </source>
</evidence>
<evidence type="ECO:0000256" key="4">
    <source>
        <dbReference type="ARBA" id="ARBA00022694"/>
    </source>
</evidence>
<dbReference type="Pfam" id="PF03942">
    <property type="entry name" value="DTW"/>
    <property type="match status" value="1"/>
</dbReference>
<dbReference type="SMART" id="SM01144">
    <property type="entry name" value="DTW"/>
    <property type="match status" value="1"/>
</dbReference>
<evidence type="ECO:0000256" key="2">
    <source>
        <dbReference type="ARBA" id="ARBA00022679"/>
    </source>
</evidence>
<sequence length="203" mass="22644">MTHPTACPRCGLRFNCICHAEPTLGCTVPFVLLTHPNELGKTTNTGQLMTRTLPDCQRLIWDRVNPPQALLEQIADPRYQPWLLFPGDDTTPASPFQAQPGKTPLIIILDATWQEARKMVRRSPWLAALPRLALVPQADSAYALRRNQQPGNLCTCEAGIAVLQELGFAPDADRLQEYFATFIDIFHAEQSGHQKKPPAHNKS</sequence>
<evidence type="ECO:0000313" key="6">
    <source>
        <dbReference type="EMBL" id="KLV05767.1"/>
    </source>
</evidence>
<dbReference type="EMBL" id="LDOU01000024">
    <property type="protein sequence ID" value="KLV05767.1"/>
    <property type="molecule type" value="Genomic_DNA"/>
</dbReference>